<organism evidence="1 2">
    <name type="scientific">Klebsiella michiganensis</name>
    <dbReference type="NCBI Taxonomy" id="1134687"/>
    <lineage>
        <taxon>Bacteria</taxon>
        <taxon>Pseudomonadati</taxon>
        <taxon>Pseudomonadota</taxon>
        <taxon>Gammaproteobacteria</taxon>
        <taxon>Enterobacterales</taxon>
        <taxon>Enterobacteriaceae</taxon>
        <taxon>Klebsiella/Raoultella group</taxon>
        <taxon>Klebsiella</taxon>
    </lineage>
</organism>
<dbReference type="AlphaFoldDB" id="A0A7H4N3E4"/>
<evidence type="ECO:0000313" key="1">
    <source>
        <dbReference type="EMBL" id="STV77005.1"/>
    </source>
</evidence>
<gene>
    <name evidence="1" type="ORF">NCTC11685_01775</name>
</gene>
<proteinExistence type="predicted"/>
<accession>A0A7H4N3E4</accession>
<dbReference type="EMBL" id="UGMS01000001">
    <property type="protein sequence ID" value="STV77005.1"/>
    <property type="molecule type" value="Genomic_DNA"/>
</dbReference>
<comment type="caution">
    <text evidence="1">The sequence shown here is derived from an EMBL/GenBank/DDBJ whole genome shotgun (WGS) entry which is preliminary data.</text>
</comment>
<name>A0A7H4N3E4_9ENTR</name>
<evidence type="ECO:0000313" key="2">
    <source>
        <dbReference type="Proteomes" id="UP000254863"/>
    </source>
</evidence>
<reference evidence="1 2" key="1">
    <citation type="submission" date="2018-06" db="EMBL/GenBank/DDBJ databases">
        <authorList>
            <consortium name="Pathogen Informatics"/>
            <person name="Doyle S."/>
        </authorList>
    </citation>
    <scope>NUCLEOTIDE SEQUENCE [LARGE SCALE GENOMIC DNA]</scope>
    <source>
        <strain evidence="1 2">NCTC11685</strain>
    </source>
</reference>
<protein>
    <submittedName>
        <fullName evidence="1">Uncharacterized protein</fullName>
    </submittedName>
</protein>
<sequence>MDEPVGRRWRQLLAGDKFAQIDGVVLGQQQNHILAGAQYQGAHGGFIRNRLSAQRFRRLRVGAEIVLDKIGNPLGAGEIEIVLGTKIVGNGGDILTGLGGNIAGCGVQAVFAKLGDCGGDKLAFRLLAPYWS</sequence>
<dbReference type="Proteomes" id="UP000254863">
    <property type="component" value="Unassembled WGS sequence"/>
</dbReference>